<dbReference type="AlphaFoldDB" id="A0A7J6LY12"/>
<name>A0A7J6LY12_PEROL</name>
<comment type="caution">
    <text evidence="17">The sequence shown here is derived from an EMBL/GenBank/DDBJ whole genome shotgun (WGS) entry which is preliminary data.</text>
</comment>
<evidence type="ECO:0000256" key="7">
    <source>
        <dbReference type="ARBA" id="ARBA00022490"/>
    </source>
</evidence>
<dbReference type="SUPFAM" id="SSF159065">
    <property type="entry name" value="Dom34/Pelota N-terminal domain-like"/>
    <property type="match status" value="1"/>
</dbReference>
<dbReference type="GO" id="GO:0006914">
    <property type="term" value="P:autophagy"/>
    <property type="evidence" value="ECO:0007669"/>
    <property type="project" value="UniProtKB-KW"/>
</dbReference>
<keyword evidence="9" id="KW-0479">Metal-binding</keyword>
<dbReference type="Gene3D" id="3.30.1330.30">
    <property type="match status" value="1"/>
</dbReference>
<dbReference type="EMBL" id="JABANN010000267">
    <property type="protein sequence ID" value="KAF4664167.1"/>
    <property type="molecule type" value="Genomic_DNA"/>
</dbReference>
<dbReference type="InterPro" id="IPR005140">
    <property type="entry name" value="eRF1_Pelota-like_N"/>
</dbReference>
<dbReference type="GO" id="GO:0071025">
    <property type="term" value="P:RNA surveillance"/>
    <property type="evidence" value="ECO:0007669"/>
    <property type="project" value="InterPro"/>
</dbReference>
<evidence type="ECO:0000313" key="17">
    <source>
        <dbReference type="EMBL" id="KAF4664167.1"/>
    </source>
</evidence>
<dbReference type="InterPro" id="IPR007241">
    <property type="entry name" value="Autophagy-rel_prot_9"/>
</dbReference>
<evidence type="ECO:0000256" key="11">
    <source>
        <dbReference type="ARBA" id="ARBA00023006"/>
    </source>
</evidence>
<dbReference type="PANTHER" id="PTHR10853">
    <property type="entry name" value="PELOTA"/>
    <property type="match status" value="1"/>
</dbReference>
<evidence type="ECO:0000256" key="13">
    <source>
        <dbReference type="ARBA" id="ARBA00023136"/>
    </source>
</evidence>
<evidence type="ECO:0000313" key="18">
    <source>
        <dbReference type="Proteomes" id="UP000572268"/>
    </source>
</evidence>
<proteinExistence type="inferred from homology"/>
<comment type="cofactor">
    <cofactor evidence="1">
        <name>a divalent metal cation</name>
        <dbReference type="ChEBI" id="CHEBI:60240"/>
    </cofactor>
</comment>
<dbReference type="Gene3D" id="3.30.420.60">
    <property type="entry name" value="eRF1 domain 2"/>
    <property type="match status" value="1"/>
</dbReference>
<keyword evidence="11 14" id="KW-0072">Autophagy</keyword>
<comment type="similarity">
    <text evidence="4 14">Belongs to the ATG9 family.</text>
</comment>
<comment type="similarity">
    <text evidence="5">Belongs to the eukaryotic release factor 1 family. Pelota subfamily.</text>
</comment>
<feature type="region of interest" description="Disordered" evidence="15">
    <location>
        <begin position="847"/>
        <end position="875"/>
    </location>
</feature>
<evidence type="ECO:0000259" key="16">
    <source>
        <dbReference type="SMART" id="SM01194"/>
    </source>
</evidence>
<evidence type="ECO:0000256" key="5">
    <source>
        <dbReference type="ARBA" id="ARBA00009504"/>
    </source>
</evidence>
<evidence type="ECO:0000256" key="12">
    <source>
        <dbReference type="ARBA" id="ARBA00023055"/>
    </source>
</evidence>
<comment type="function">
    <text evidence="14">Phospholipid scramblase involved in autophagy. Cycles between the preautophagosomal structure/phagophore assembly site (PAS) and the cytoplasmic vesicle pool and supplies membrane for the growing autophagosome. Lipid scramblase activity plays a key role in preautophagosomal structure/phagophore assembly by distributing the phospholipids that arrive through ATG2 from the cytoplasmic to the luminal leaflet of the bilayer, thereby driving autophagosomal membrane expansion.</text>
</comment>
<dbReference type="InterPro" id="IPR058547">
    <property type="entry name" value="Pelota_N"/>
</dbReference>
<dbReference type="Proteomes" id="UP000572268">
    <property type="component" value="Unassembled WGS sequence"/>
</dbReference>
<dbReference type="SUPFAM" id="SSF53137">
    <property type="entry name" value="Translational machinery components"/>
    <property type="match status" value="1"/>
</dbReference>
<dbReference type="GO" id="GO:0006869">
    <property type="term" value="P:lipid transport"/>
    <property type="evidence" value="ECO:0007669"/>
    <property type="project" value="UniProtKB-KW"/>
</dbReference>
<dbReference type="InterPro" id="IPR004405">
    <property type="entry name" value="TF_pelota"/>
</dbReference>
<evidence type="ECO:0000256" key="9">
    <source>
        <dbReference type="ARBA" id="ARBA00022723"/>
    </source>
</evidence>
<dbReference type="NCBIfam" id="TIGR00111">
    <property type="entry name" value="pelota"/>
    <property type="match status" value="1"/>
</dbReference>
<evidence type="ECO:0000256" key="2">
    <source>
        <dbReference type="ARBA" id="ARBA00004496"/>
    </source>
</evidence>
<gene>
    <name evidence="17" type="ORF">FOL46_004373</name>
</gene>
<dbReference type="Pfam" id="PF03464">
    <property type="entry name" value="eRF1_2"/>
    <property type="match status" value="1"/>
</dbReference>
<evidence type="ECO:0000256" key="15">
    <source>
        <dbReference type="SAM" id="MobiDB-lite"/>
    </source>
</evidence>
<evidence type="ECO:0000256" key="10">
    <source>
        <dbReference type="ARBA" id="ARBA00022989"/>
    </source>
</evidence>
<dbReference type="Gene3D" id="2.30.30.870">
    <property type="entry name" value="Pelota, domain A"/>
    <property type="match status" value="1"/>
</dbReference>
<evidence type="ECO:0000256" key="14">
    <source>
        <dbReference type="RuleBase" id="RU364027"/>
    </source>
</evidence>
<dbReference type="GO" id="GO:0070481">
    <property type="term" value="P:nuclear-transcribed mRNA catabolic process, non-stop decay"/>
    <property type="evidence" value="ECO:0007669"/>
    <property type="project" value="InterPro"/>
</dbReference>
<dbReference type="Pfam" id="PF04109">
    <property type="entry name" value="ATG9"/>
    <property type="match status" value="1"/>
</dbReference>
<dbReference type="FunFam" id="2.30.30.870:FF:000001">
    <property type="entry name" value="Protein pelota homolog"/>
    <property type="match status" value="1"/>
</dbReference>
<dbReference type="Pfam" id="PF26356">
    <property type="entry name" value="Pelota_N"/>
    <property type="match status" value="1"/>
</dbReference>
<keyword evidence="8" id="KW-0812">Transmembrane</keyword>
<keyword evidence="6 14" id="KW-0813">Transport</keyword>
<feature type="domain" description="eRF1/Pelota-like N-terminal" evidence="16">
    <location>
        <begin position="439"/>
        <end position="568"/>
    </location>
</feature>
<dbReference type="Pfam" id="PF03465">
    <property type="entry name" value="eRF1_3"/>
    <property type="match status" value="1"/>
</dbReference>
<evidence type="ECO:0000256" key="8">
    <source>
        <dbReference type="ARBA" id="ARBA00022692"/>
    </source>
</evidence>
<dbReference type="GO" id="GO:0046872">
    <property type="term" value="F:metal ion binding"/>
    <property type="evidence" value="ECO:0007669"/>
    <property type="project" value="UniProtKB-KW"/>
</dbReference>
<dbReference type="PANTHER" id="PTHR10853:SF0">
    <property type="entry name" value="PROTEIN PELOTA HOMOLOG"/>
    <property type="match status" value="1"/>
</dbReference>
<dbReference type="InterPro" id="IPR038069">
    <property type="entry name" value="Pelota/DOM34_N"/>
</dbReference>
<sequence>MRFLRFEGLDATSLAEKIFTGFEVMGMDRARCWASMLPQMEEYDADMLDHTESVNDNGRLIKYVCGSIAGALFALALWDDSPLLHVVFAGKNLLWYLAVSGALVSLVSRSGDDEGRGQTADDQNLGDEIRHQTIRPHGLSESAAVLSSSSPTPLTAWAATMKLLQTIHYLPKMTTSSPLGFTVPTDEFSSNPRCRFDFLDNFERCKAAFLSAFYVDRIRIILFELYSIMLCPFLLSIWLPDSVEHLVQFVVENSYEHPTLGHWCVYGCLDESISLGEFEMKEMDATPPRADVPSVQLPKPRVAKAIISFALTYTRLSDEGLVSEADLLEVGLPKAAKLLADIEEFQDRVLKNSLAHSEGFVYYDSTPPCGDASDEHTLDDGRCGRQRTPTDIVPLMGDCRPLHEQLLACMAEEELHGMEQQARRERLIRSLFLETQISMKLELKQIEKDGSGRVVVIPEESEDIWHLYNLVQRGDRITANTVRKVSKETSSGSVSSEKRHLRLTIAVTTVDYDGEANIIRFSGKNRTESPYIKLNQHHTIEVGLNNKIQLSKGRWDSIALDILNEATNVSANAELAVVLIDSGLANLYLLTRVLAKEMAKVSVNIPKKRSGSSGYDKALNKFYDQVYVAIKQHVDFDKVKCIVIAGPGFVRDDFIKYAREEATKKADSQMLNATKNKFVSCHCSTAYKQGLNELMQDETVKSQVADTKAMSNVAALDRFYTMLKNDPERAVYGPGPVTKAAEMGAIDELLITDGLFRSSSVGVRKRYVALVEEVQGTSHVFIFSTQHEMDSGPLRSGHFSCSCVERLWDGRSKTVFYSAWEANSLPVIQSRWFPCPDLDDEYALTEQEALGSSDDEGRDGTAESSELDDNFLAGI</sequence>
<evidence type="ECO:0000256" key="4">
    <source>
        <dbReference type="ARBA" id="ARBA00006185"/>
    </source>
</evidence>
<accession>A0A7J6LY12</accession>
<dbReference type="InterPro" id="IPR042226">
    <property type="entry name" value="eFR1_2_sf"/>
</dbReference>
<comment type="subcellular location">
    <subcellularLocation>
        <location evidence="2">Cytoplasm</location>
    </subcellularLocation>
    <subcellularLocation>
        <location evidence="3 14">Preautophagosomal structure membrane</location>
        <topology evidence="3 14">Multi-pass membrane protein</topology>
    </subcellularLocation>
</comment>
<dbReference type="SMART" id="SM01194">
    <property type="entry name" value="eRF1_1"/>
    <property type="match status" value="1"/>
</dbReference>
<organism evidence="17 18">
    <name type="scientific">Perkinsus olseni</name>
    <name type="common">Perkinsus atlanticus</name>
    <dbReference type="NCBI Taxonomy" id="32597"/>
    <lineage>
        <taxon>Eukaryota</taxon>
        <taxon>Sar</taxon>
        <taxon>Alveolata</taxon>
        <taxon>Perkinsozoa</taxon>
        <taxon>Perkinsea</taxon>
        <taxon>Perkinsida</taxon>
        <taxon>Perkinsidae</taxon>
        <taxon>Perkinsus</taxon>
    </lineage>
</organism>
<dbReference type="InterPro" id="IPR005141">
    <property type="entry name" value="eRF1_2"/>
</dbReference>
<dbReference type="SUPFAM" id="SSF55315">
    <property type="entry name" value="L30e-like"/>
    <property type="match status" value="1"/>
</dbReference>
<reference evidence="17 18" key="1">
    <citation type="submission" date="2020-04" db="EMBL/GenBank/DDBJ databases">
        <title>Perkinsus olseni comparative genomics.</title>
        <authorList>
            <person name="Bogema D.R."/>
        </authorList>
    </citation>
    <scope>NUCLEOTIDE SEQUENCE [LARGE SCALE GENOMIC DNA]</scope>
    <source>
        <strain evidence="17">ATCC PRA-31</strain>
    </source>
</reference>
<protein>
    <recommendedName>
        <fullName evidence="14">Autophagy-related protein 9</fullName>
    </recommendedName>
</protein>
<dbReference type="InterPro" id="IPR029064">
    <property type="entry name" value="Ribosomal_eL30-like_sf"/>
</dbReference>
<evidence type="ECO:0000256" key="6">
    <source>
        <dbReference type="ARBA" id="ARBA00022448"/>
    </source>
</evidence>
<keyword evidence="12 14" id="KW-0445">Lipid transport</keyword>
<keyword evidence="10" id="KW-1133">Transmembrane helix</keyword>
<dbReference type="InterPro" id="IPR005142">
    <property type="entry name" value="eRF1_3"/>
</dbReference>
<keyword evidence="7" id="KW-0963">Cytoplasm</keyword>
<evidence type="ECO:0000256" key="1">
    <source>
        <dbReference type="ARBA" id="ARBA00001968"/>
    </source>
</evidence>
<dbReference type="GO" id="GO:0034045">
    <property type="term" value="C:phagophore assembly site membrane"/>
    <property type="evidence" value="ECO:0007669"/>
    <property type="project" value="UniProtKB-SubCell"/>
</dbReference>
<dbReference type="GO" id="GO:0070651">
    <property type="term" value="P:nonfunctional rRNA decay"/>
    <property type="evidence" value="ECO:0007669"/>
    <property type="project" value="TreeGrafter"/>
</dbReference>
<keyword evidence="13" id="KW-0472">Membrane</keyword>
<dbReference type="GO" id="GO:0032790">
    <property type="term" value="P:ribosome disassembly"/>
    <property type="evidence" value="ECO:0007669"/>
    <property type="project" value="TreeGrafter"/>
</dbReference>
<evidence type="ECO:0000256" key="3">
    <source>
        <dbReference type="ARBA" id="ARBA00004511"/>
    </source>
</evidence>
<dbReference type="GO" id="GO:0070966">
    <property type="term" value="P:nuclear-transcribed mRNA catabolic process, no-go decay"/>
    <property type="evidence" value="ECO:0007669"/>
    <property type="project" value="InterPro"/>
</dbReference>